<evidence type="ECO:0000313" key="2">
    <source>
        <dbReference type="EMBL" id="EUC63779.1"/>
    </source>
</evidence>
<protein>
    <submittedName>
        <fullName evidence="2">Uncharacterized protein</fullName>
    </submittedName>
</protein>
<name>X8JJF8_9AGAM</name>
<organism evidence="2 3">
    <name type="scientific">Rhizoctonia solani AG-3 Rhs1AP</name>
    <dbReference type="NCBI Taxonomy" id="1086054"/>
    <lineage>
        <taxon>Eukaryota</taxon>
        <taxon>Fungi</taxon>
        <taxon>Dikarya</taxon>
        <taxon>Basidiomycota</taxon>
        <taxon>Agaricomycotina</taxon>
        <taxon>Agaricomycetes</taxon>
        <taxon>Cantharellales</taxon>
        <taxon>Ceratobasidiaceae</taxon>
        <taxon>Rhizoctonia</taxon>
    </lineage>
</organism>
<sequence length="89" mass="9264">MAAIRYPTAQGPAQRQDIVAPIAPAPPVNPPAEPVEAQPQVAVIGVPGHLAQNIVANNGPAIGPVEHVHVPVQGTSSLHRSLYGFRLEN</sequence>
<feature type="compositionally biased region" description="Pro residues" evidence="1">
    <location>
        <begin position="23"/>
        <end position="33"/>
    </location>
</feature>
<evidence type="ECO:0000256" key="1">
    <source>
        <dbReference type="SAM" id="MobiDB-lite"/>
    </source>
</evidence>
<reference evidence="3" key="1">
    <citation type="journal article" date="2014" name="Genome Announc.">
        <title>Draft genome sequence of the plant-pathogenic soil fungus Rhizoctonia solani anastomosis group 3 strain Rhs1AP.</title>
        <authorList>
            <person name="Cubeta M.A."/>
            <person name="Thomas E."/>
            <person name="Dean R.A."/>
            <person name="Jabaji S."/>
            <person name="Neate S.M."/>
            <person name="Tavantzis S."/>
            <person name="Toda T."/>
            <person name="Vilgalys R."/>
            <person name="Bharathan N."/>
            <person name="Fedorova-Abrams N."/>
            <person name="Pakala S.B."/>
            <person name="Pakala S.M."/>
            <person name="Zafar N."/>
            <person name="Joardar V."/>
            <person name="Losada L."/>
            <person name="Nierman W.C."/>
        </authorList>
    </citation>
    <scope>NUCLEOTIDE SEQUENCE [LARGE SCALE GENOMIC DNA]</scope>
    <source>
        <strain evidence="3">AG-3</strain>
    </source>
</reference>
<dbReference type="EMBL" id="JATN01000314">
    <property type="protein sequence ID" value="EUC63779.1"/>
    <property type="molecule type" value="Genomic_DNA"/>
</dbReference>
<comment type="caution">
    <text evidence="2">The sequence shown here is derived from an EMBL/GenBank/DDBJ whole genome shotgun (WGS) entry which is preliminary data.</text>
</comment>
<evidence type="ECO:0000313" key="3">
    <source>
        <dbReference type="Proteomes" id="UP000030108"/>
    </source>
</evidence>
<proteinExistence type="predicted"/>
<dbReference type="Proteomes" id="UP000030108">
    <property type="component" value="Unassembled WGS sequence"/>
</dbReference>
<dbReference type="AlphaFoldDB" id="X8JJF8"/>
<accession>X8JJF8</accession>
<feature type="region of interest" description="Disordered" evidence="1">
    <location>
        <begin position="1"/>
        <end position="34"/>
    </location>
</feature>
<gene>
    <name evidence="2" type="ORF">RSOL_429220</name>
</gene>
<feature type="non-terminal residue" evidence="2">
    <location>
        <position position="89"/>
    </location>
</feature>